<evidence type="ECO:0000256" key="1">
    <source>
        <dbReference type="ARBA" id="ARBA00004496"/>
    </source>
</evidence>
<dbReference type="InterPro" id="IPR037118">
    <property type="entry name" value="Val-tRNA_synth_C_sf"/>
</dbReference>
<dbReference type="GO" id="GO:0005524">
    <property type="term" value="F:ATP binding"/>
    <property type="evidence" value="ECO:0007669"/>
    <property type="project" value="UniProtKB-KW"/>
</dbReference>
<evidence type="ECO:0000256" key="5">
    <source>
        <dbReference type="ARBA" id="ARBA00022598"/>
    </source>
</evidence>
<dbReference type="FunFam" id="3.90.740.10:FF:000005">
    <property type="entry name" value="Valine--tRNA ligase, mitochondrial"/>
    <property type="match status" value="1"/>
</dbReference>
<evidence type="ECO:0000256" key="8">
    <source>
        <dbReference type="ARBA" id="ARBA00022917"/>
    </source>
</evidence>
<dbReference type="PRINTS" id="PR00986">
    <property type="entry name" value="TRNASYNTHVAL"/>
</dbReference>
<dbReference type="FunFam" id="3.40.50.620:FF:000032">
    <property type="entry name" value="Valine--tRNA ligase"/>
    <property type="match status" value="1"/>
</dbReference>
<dbReference type="FunFam" id="1.10.730.10:FF:000014">
    <property type="entry name" value="Valine--tRNA ligase"/>
    <property type="match status" value="1"/>
</dbReference>
<dbReference type="InterPro" id="IPR010978">
    <property type="entry name" value="tRNA-bd_arm"/>
</dbReference>
<evidence type="ECO:0000256" key="4">
    <source>
        <dbReference type="ARBA" id="ARBA00022490"/>
    </source>
</evidence>
<dbReference type="InterPro" id="IPR033705">
    <property type="entry name" value="Anticodon_Ia_Val"/>
</dbReference>
<organism evidence="17">
    <name type="scientific">hydrothermal vent metagenome</name>
    <dbReference type="NCBI Taxonomy" id="652676"/>
    <lineage>
        <taxon>unclassified sequences</taxon>
        <taxon>metagenomes</taxon>
        <taxon>ecological metagenomes</taxon>
    </lineage>
</organism>
<evidence type="ECO:0000259" key="16">
    <source>
        <dbReference type="Pfam" id="PF10458"/>
    </source>
</evidence>
<keyword evidence="6" id="KW-0547">Nucleotide-binding</keyword>
<keyword evidence="5 17" id="KW-0436">Ligase</keyword>
<feature type="domain" description="Methionyl/Valyl/Leucyl/Isoleucyl-tRNA synthetase anticodon-binding" evidence="15">
    <location>
        <begin position="670"/>
        <end position="814"/>
    </location>
</feature>
<evidence type="ECO:0000256" key="6">
    <source>
        <dbReference type="ARBA" id="ARBA00022741"/>
    </source>
</evidence>
<feature type="domain" description="Aminoacyl-tRNA synthetase class Ia" evidence="14">
    <location>
        <begin position="497"/>
        <end position="623"/>
    </location>
</feature>
<dbReference type="InterPro" id="IPR001412">
    <property type="entry name" value="aa-tRNA-synth_I_CS"/>
</dbReference>
<dbReference type="AlphaFoldDB" id="A0A3B1CUD0"/>
<name>A0A3B1CUD0_9ZZZZ</name>
<evidence type="ECO:0000256" key="9">
    <source>
        <dbReference type="ARBA" id="ARBA00023054"/>
    </source>
</evidence>
<comment type="subunit">
    <text evidence="2">Monomer.</text>
</comment>
<dbReference type="SUPFAM" id="SSF52374">
    <property type="entry name" value="Nucleotidylyl transferase"/>
    <property type="match status" value="1"/>
</dbReference>
<feature type="domain" description="Valyl-tRNA synthetase tRNA-binding arm" evidence="16">
    <location>
        <begin position="875"/>
        <end position="939"/>
    </location>
</feature>
<dbReference type="HAMAP" id="MF_02004">
    <property type="entry name" value="Val_tRNA_synth_type1"/>
    <property type="match status" value="1"/>
</dbReference>
<dbReference type="CDD" id="cd00817">
    <property type="entry name" value="ValRS_core"/>
    <property type="match status" value="1"/>
</dbReference>
<dbReference type="InterPro" id="IPR009080">
    <property type="entry name" value="tRNAsynth_Ia_anticodon-bd"/>
</dbReference>
<keyword evidence="8" id="KW-0648">Protein biosynthesis</keyword>
<evidence type="ECO:0000259" key="14">
    <source>
        <dbReference type="Pfam" id="PF00133"/>
    </source>
</evidence>
<evidence type="ECO:0000256" key="10">
    <source>
        <dbReference type="ARBA" id="ARBA00023146"/>
    </source>
</evidence>
<protein>
    <recommendedName>
        <fullName evidence="3">valine--tRNA ligase</fullName>
        <ecNumber evidence="3">6.1.1.9</ecNumber>
    </recommendedName>
    <alternativeName>
        <fullName evidence="11">Valyl-tRNA synthetase</fullName>
    </alternativeName>
</protein>
<reference evidence="17" key="1">
    <citation type="submission" date="2018-06" db="EMBL/GenBank/DDBJ databases">
        <authorList>
            <person name="Zhirakovskaya E."/>
        </authorList>
    </citation>
    <scope>NUCLEOTIDE SEQUENCE</scope>
</reference>
<dbReference type="GO" id="GO:0006438">
    <property type="term" value="P:valyl-tRNA aminoacylation"/>
    <property type="evidence" value="ECO:0007669"/>
    <property type="project" value="InterPro"/>
</dbReference>
<evidence type="ECO:0000256" key="13">
    <source>
        <dbReference type="SAM" id="Coils"/>
    </source>
</evidence>
<evidence type="ECO:0000259" key="15">
    <source>
        <dbReference type="Pfam" id="PF08264"/>
    </source>
</evidence>
<dbReference type="GO" id="GO:0002161">
    <property type="term" value="F:aminoacyl-tRNA deacylase activity"/>
    <property type="evidence" value="ECO:0007669"/>
    <property type="project" value="InterPro"/>
</dbReference>
<gene>
    <name evidence="17" type="ORF">MNBD_NITROSPIRAE02-472</name>
</gene>
<dbReference type="Gene3D" id="1.10.287.380">
    <property type="entry name" value="Valyl-tRNA synthetase, C-terminal domain"/>
    <property type="match status" value="1"/>
</dbReference>
<dbReference type="EMBL" id="UOGH01000152">
    <property type="protein sequence ID" value="VAX30111.1"/>
    <property type="molecule type" value="Genomic_DNA"/>
</dbReference>
<dbReference type="NCBIfam" id="NF004349">
    <property type="entry name" value="PRK05729.1"/>
    <property type="match status" value="1"/>
</dbReference>
<dbReference type="InterPro" id="IPR014729">
    <property type="entry name" value="Rossmann-like_a/b/a_fold"/>
</dbReference>
<dbReference type="PROSITE" id="PS00178">
    <property type="entry name" value="AA_TRNA_LIGASE_I"/>
    <property type="match status" value="1"/>
</dbReference>
<dbReference type="FunFam" id="1.10.287.380:FF:000001">
    <property type="entry name" value="Valine--tRNA ligase"/>
    <property type="match status" value="1"/>
</dbReference>
<dbReference type="Gene3D" id="1.10.730.10">
    <property type="entry name" value="Isoleucyl-tRNA Synthetase, Domain 1"/>
    <property type="match status" value="1"/>
</dbReference>
<evidence type="ECO:0000313" key="17">
    <source>
        <dbReference type="EMBL" id="VAX30111.1"/>
    </source>
</evidence>
<evidence type="ECO:0000256" key="11">
    <source>
        <dbReference type="ARBA" id="ARBA00029936"/>
    </source>
</evidence>
<feature type="coiled-coil region" evidence="13">
    <location>
        <begin position="873"/>
        <end position="942"/>
    </location>
</feature>
<accession>A0A3B1CUD0</accession>
<evidence type="ECO:0000256" key="7">
    <source>
        <dbReference type="ARBA" id="ARBA00022840"/>
    </source>
</evidence>
<dbReference type="InterPro" id="IPR002300">
    <property type="entry name" value="aa-tRNA-synth_Ia"/>
</dbReference>
<keyword evidence="9 13" id="KW-0175">Coiled coil</keyword>
<dbReference type="PANTHER" id="PTHR11946:SF93">
    <property type="entry name" value="VALINE--TRNA LIGASE, CHLOROPLASTIC_MITOCHONDRIAL 2"/>
    <property type="match status" value="1"/>
</dbReference>
<feature type="domain" description="Aminoacyl-tRNA synthetase class Ia" evidence="14">
    <location>
        <begin position="15"/>
        <end position="420"/>
    </location>
</feature>
<dbReference type="Pfam" id="PF10458">
    <property type="entry name" value="Val_tRNA-synt_C"/>
    <property type="match status" value="1"/>
</dbReference>
<comment type="subcellular location">
    <subcellularLocation>
        <location evidence="1">Cytoplasm</location>
    </subcellularLocation>
</comment>
<comment type="catalytic activity">
    <reaction evidence="12">
        <text>tRNA(Val) + L-valine + ATP = L-valyl-tRNA(Val) + AMP + diphosphate</text>
        <dbReference type="Rhea" id="RHEA:10704"/>
        <dbReference type="Rhea" id="RHEA-COMP:9672"/>
        <dbReference type="Rhea" id="RHEA-COMP:9708"/>
        <dbReference type="ChEBI" id="CHEBI:30616"/>
        <dbReference type="ChEBI" id="CHEBI:33019"/>
        <dbReference type="ChEBI" id="CHEBI:57762"/>
        <dbReference type="ChEBI" id="CHEBI:78442"/>
        <dbReference type="ChEBI" id="CHEBI:78537"/>
        <dbReference type="ChEBI" id="CHEBI:456215"/>
        <dbReference type="EC" id="6.1.1.9"/>
    </reaction>
</comment>
<keyword evidence="4" id="KW-0963">Cytoplasm</keyword>
<dbReference type="GO" id="GO:0004832">
    <property type="term" value="F:valine-tRNA ligase activity"/>
    <property type="evidence" value="ECO:0007669"/>
    <property type="project" value="UniProtKB-EC"/>
</dbReference>
<dbReference type="InterPro" id="IPR013155">
    <property type="entry name" value="M/V/L/I-tRNA-synth_anticd-bd"/>
</dbReference>
<evidence type="ECO:0000256" key="2">
    <source>
        <dbReference type="ARBA" id="ARBA00011245"/>
    </source>
</evidence>
<dbReference type="NCBIfam" id="TIGR00422">
    <property type="entry name" value="valS"/>
    <property type="match status" value="1"/>
</dbReference>
<dbReference type="SUPFAM" id="SSF47323">
    <property type="entry name" value="Anticodon-binding domain of a subclass of class I aminoacyl-tRNA synthetases"/>
    <property type="match status" value="1"/>
</dbReference>
<dbReference type="GO" id="GO:0005829">
    <property type="term" value="C:cytosol"/>
    <property type="evidence" value="ECO:0007669"/>
    <property type="project" value="TreeGrafter"/>
</dbReference>
<dbReference type="Gene3D" id="3.40.50.620">
    <property type="entry name" value="HUPs"/>
    <property type="match status" value="2"/>
</dbReference>
<dbReference type="InterPro" id="IPR009008">
    <property type="entry name" value="Val/Leu/Ile-tRNA-synth_edit"/>
</dbReference>
<keyword evidence="7" id="KW-0067">ATP-binding</keyword>
<evidence type="ECO:0000256" key="12">
    <source>
        <dbReference type="ARBA" id="ARBA00047552"/>
    </source>
</evidence>
<sequence>MSELEKNYRFEDEMKWYELWEKEGFFKPEVNPDGEAYCIVTPPPNVTGSLHMGHALNATLQDILIRWKRMHGYRTLWLPGTDHAGIATQNVVERELAKEGIDRYTLGRKEFIRKVWEWKREYGERIINQLKRLGASCDWSRQRFTLDEGLSEAVREVFVRLFQDGLIYRDLRLINWCPRCHTALSDLEVEHEDLEGKLIYIRYPLTDGSGYIVVATTRPETMLGDSAVAVHPEDSRYKDFIGKRIKLPLTRREIPIIADEMVDPQFGTGAVKVTPAHDFNDEAMARRQTPNLPFITVIAEDGTMTDTAGKKYAGLDRYECRKKVIEDLKELNLIEKEQKHVYSVGHCYRCKTIIEPFSTVQWYVNVKGLAEDAIKAVRDERIHIIPEGWANSYYAWMENIRDWCISRQIWWGHQIPVWYCPYCRTEEGQHHGDLIYISFHKPLNIGGDSVQSGTYTELRLRGLAPEDIMKNANTVKIDKSVTPICSRQDPGECPFCGSRELLRDPDVLDTWFSSALWPFSTLGWPEKTEDLETFYPTNVLITGFDILFFWVARMIMMGLKFMEEVPFRDVYIHALVRDMKGQKMSKSKGNVIDPLILIDKYGADAFRFTLTAFAAQGRDIKFSEERVEGYKNFINKLWNASRFINTNISGEEAWTSKDTEWQKDLDTPGRWILSRIAKTSDDINTALTEYRFNDAATAIYQFIWHEFCDWYIELSKPVIYNKTSRNASRTATLKCLLYILESSLRLLHPFMPFVTEEVWQTIPHNGKSIMLSTFPHYRERDIEAEDKMSCIMEAITGIRTIRGELNIAPSLELFALIRPYNKETENILAENSLYISKLARTKELSIGTEVTKGKGVATAVKDHLEVYVPLEGLLNVDAEIRRLRKDLQKVEQSISSLDRKLLNEDFIRKAPQNVVEKEKMKYNEFTQKKERIIESINKLEELRGKDNE</sequence>
<dbReference type="Pfam" id="PF00133">
    <property type="entry name" value="tRNA-synt_1"/>
    <property type="match status" value="2"/>
</dbReference>
<dbReference type="SUPFAM" id="SSF50677">
    <property type="entry name" value="ValRS/IleRS/LeuRS editing domain"/>
    <property type="match status" value="1"/>
</dbReference>
<dbReference type="InterPro" id="IPR002303">
    <property type="entry name" value="Valyl-tRNA_ligase"/>
</dbReference>
<dbReference type="InterPro" id="IPR019499">
    <property type="entry name" value="Val-tRNA_synth_tRNA-bd"/>
</dbReference>
<dbReference type="CDD" id="cd07962">
    <property type="entry name" value="Anticodon_Ia_Val"/>
    <property type="match status" value="1"/>
</dbReference>
<dbReference type="PANTHER" id="PTHR11946">
    <property type="entry name" value="VALYL-TRNA SYNTHETASES"/>
    <property type="match status" value="1"/>
</dbReference>
<dbReference type="SUPFAM" id="SSF46589">
    <property type="entry name" value="tRNA-binding arm"/>
    <property type="match status" value="1"/>
</dbReference>
<dbReference type="Gene3D" id="3.90.740.10">
    <property type="entry name" value="Valyl/Leucyl/Isoleucyl-tRNA synthetase, editing domain"/>
    <property type="match status" value="2"/>
</dbReference>
<proteinExistence type="inferred from homology"/>
<dbReference type="EC" id="6.1.1.9" evidence="3"/>
<evidence type="ECO:0000256" key="3">
    <source>
        <dbReference type="ARBA" id="ARBA00013169"/>
    </source>
</evidence>
<keyword evidence="10 17" id="KW-0030">Aminoacyl-tRNA synthetase</keyword>
<dbReference type="Pfam" id="PF08264">
    <property type="entry name" value="Anticodon_1"/>
    <property type="match status" value="1"/>
</dbReference>